<keyword evidence="2" id="KW-1133">Transmembrane helix</keyword>
<proteinExistence type="predicted"/>
<dbReference type="AlphaFoldDB" id="A0A061BCD8"/>
<feature type="region of interest" description="Disordered" evidence="1">
    <location>
        <begin position="88"/>
        <end position="159"/>
    </location>
</feature>
<reference evidence="3" key="1">
    <citation type="journal article" date="2014" name="Genome Announc.">
        <title>Genome sequence of the yeast Cyberlindnera fabianii (Hansenula fabianii).</title>
        <authorList>
            <person name="Freel K.C."/>
            <person name="Sarilar V."/>
            <person name="Neuveglise C."/>
            <person name="Devillers H."/>
            <person name="Friedrich A."/>
            <person name="Schacherer J."/>
        </authorList>
    </citation>
    <scope>NUCLEOTIDE SEQUENCE</scope>
    <source>
        <strain evidence="3">YJS4271</strain>
    </source>
</reference>
<sequence length="159" mass="17919">MTPVVYLLAFVIIVVAVVMLPVISGVASIHKVAPKMRESQVEDDDEEETGGYVPPDELRRREELKALKKSGRLGKVKAVADKLPGIKYTTGINDEKSTAKLRKRGPQRRLDPSHKEDPSQFDFDLDEFIDQEQRADAADAQEEFQRRAAKTTEELEELV</sequence>
<protein>
    <submittedName>
        <fullName evidence="3">CYFA0S15e00562g1_1</fullName>
    </submittedName>
</protein>
<gene>
    <name evidence="3" type="ORF">CYFA0S_15e00562g</name>
</gene>
<name>A0A061BCD8_CYBFA</name>
<keyword evidence="2" id="KW-0472">Membrane</keyword>
<dbReference type="EMBL" id="LK052900">
    <property type="protein sequence ID" value="CDR44611.1"/>
    <property type="molecule type" value="Genomic_DNA"/>
</dbReference>
<dbReference type="OrthoDB" id="4092812at2759"/>
<organism evidence="3">
    <name type="scientific">Cyberlindnera fabianii</name>
    <name type="common">Yeast</name>
    <name type="synonym">Hansenula fabianii</name>
    <dbReference type="NCBI Taxonomy" id="36022"/>
    <lineage>
        <taxon>Eukaryota</taxon>
        <taxon>Fungi</taxon>
        <taxon>Dikarya</taxon>
        <taxon>Ascomycota</taxon>
        <taxon>Saccharomycotina</taxon>
        <taxon>Saccharomycetes</taxon>
        <taxon>Phaffomycetales</taxon>
        <taxon>Phaffomycetaceae</taxon>
        <taxon>Cyberlindnera</taxon>
    </lineage>
</organism>
<keyword evidence="2" id="KW-0812">Transmembrane</keyword>
<dbReference type="VEuPathDB" id="FungiDB:BON22_3342"/>
<feature type="compositionally biased region" description="Basic and acidic residues" evidence="1">
    <location>
        <begin position="108"/>
        <end position="118"/>
    </location>
</feature>
<evidence type="ECO:0000313" key="3">
    <source>
        <dbReference type="EMBL" id="CDR44611.1"/>
    </source>
</evidence>
<feature type="compositionally biased region" description="Basic and acidic residues" evidence="1">
    <location>
        <begin position="131"/>
        <end position="153"/>
    </location>
</feature>
<accession>A0A061BCD8</accession>
<evidence type="ECO:0000256" key="2">
    <source>
        <dbReference type="SAM" id="Phobius"/>
    </source>
</evidence>
<feature type="region of interest" description="Disordered" evidence="1">
    <location>
        <begin position="35"/>
        <end position="60"/>
    </location>
</feature>
<feature type="transmembrane region" description="Helical" evidence="2">
    <location>
        <begin position="6"/>
        <end position="29"/>
    </location>
</feature>
<evidence type="ECO:0000256" key="1">
    <source>
        <dbReference type="SAM" id="MobiDB-lite"/>
    </source>
</evidence>